<keyword evidence="2" id="KW-1185">Reference proteome</keyword>
<dbReference type="EMBL" id="FRAA01000002">
    <property type="protein sequence ID" value="SHK00353.1"/>
    <property type="molecule type" value="Genomic_DNA"/>
</dbReference>
<evidence type="ECO:0000313" key="2">
    <source>
        <dbReference type="Proteomes" id="UP000184474"/>
    </source>
</evidence>
<reference evidence="2" key="1">
    <citation type="submission" date="2016-11" db="EMBL/GenBank/DDBJ databases">
        <authorList>
            <person name="Varghese N."/>
            <person name="Submissions S."/>
        </authorList>
    </citation>
    <scope>NUCLEOTIDE SEQUENCE [LARGE SCALE GENOMIC DNA]</scope>
    <source>
        <strain evidence="2">DSM 26134</strain>
    </source>
</reference>
<evidence type="ECO:0008006" key="3">
    <source>
        <dbReference type="Google" id="ProtNLM"/>
    </source>
</evidence>
<evidence type="ECO:0000313" key="1">
    <source>
        <dbReference type="EMBL" id="SHK00353.1"/>
    </source>
</evidence>
<name>A0A1M6NXD7_REIAG</name>
<protein>
    <recommendedName>
        <fullName evidence="3">DUF1330 domain-containing protein</fullName>
    </recommendedName>
</protein>
<sequence>MIYITQLIYIKAGKEQEFQEFENHVIPLMEKYTGKIIQRIRPTVESFVSGEENQPYEIHFLSFDSQEKLDEYLRDDSRLQYIHLKEASIQSTLLVKGTKI</sequence>
<organism evidence="1 2">
    <name type="scientific">Reichenbachiella agariperforans</name>
    <dbReference type="NCBI Taxonomy" id="156994"/>
    <lineage>
        <taxon>Bacteria</taxon>
        <taxon>Pseudomonadati</taxon>
        <taxon>Bacteroidota</taxon>
        <taxon>Cytophagia</taxon>
        <taxon>Cytophagales</taxon>
        <taxon>Reichenbachiellaceae</taxon>
        <taxon>Reichenbachiella</taxon>
    </lineage>
</organism>
<dbReference type="AlphaFoldDB" id="A0A1M6NXD7"/>
<accession>A0A1M6NXD7</accession>
<dbReference type="RefSeq" id="WP_073121464.1">
    <property type="nucleotide sequence ID" value="NZ_FRAA01000002.1"/>
</dbReference>
<proteinExistence type="predicted"/>
<dbReference type="STRING" id="156994.SAMN04488028_102454"/>
<dbReference type="Proteomes" id="UP000184474">
    <property type="component" value="Unassembled WGS sequence"/>
</dbReference>
<dbReference type="Gene3D" id="3.30.70.100">
    <property type="match status" value="1"/>
</dbReference>
<gene>
    <name evidence="1" type="ORF">SAMN04488028_102454</name>
</gene>